<keyword evidence="3" id="KW-1185">Reference proteome</keyword>
<name>A0A0E3S8H3_9EURY</name>
<sequence>MIDSVMSFTFTCNFSSFADLFFVHVFDFFDIQLYGLFDLFVDIVTLMGLRYMIDQEERTGSVPELL</sequence>
<dbReference type="KEGG" id="mhor:MSHOH_0433"/>
<evidence type="ECO:0000313" key="3">
    <source>
        <dbReference type="Proteomes" id="UP000033101"/>
    </source>
</evidence>
<organism evidence="2 3">
    <name type="scientific">Methanosarcina horonobensis HB-1 = JCM 15518</name>
    <dbReference type="NCBI Taxonomy" id="1434110"/>
    <lineage>
        <taxon>Archaea</taxon>
        <taxon>Methanobacteriati</taxon>
        <taxon>Methanobacteriota</taxon>
        <taxon>Stenosarchaea group</taxon>
        <taxon>Methanomicrobia</taxon>
        <taxon>Methanosarcinales</taxon>
        <taxon>Methanosarcinaceae</taxon>
        <taxon>Methanosarcina</taxon>
    </lineage>
</organism>
<dbReference type="EMBL" id="CP009516">
    <property type="protein sequence ID" value="AKB76916.1"/>
    <property type="molecule type" value="Genomic_DNA"/>
</dbReference>
<dbReference type="HOGENOM" id="CLU_2820867_0_0_2"/>
<dbReference type="PATRIC" id="fig|1434110.4.peg.520"/>
<keyword evidence="1" id="KW-0812">Transmembrane</keyword>
<evidence type="ECO:0000313" key="2">
    <source>
        <dbReference type="EMBL" id="AKB76916.1"/>
    </source>
</evidence>
<keyword evidence="1" id="KW-1133">Transmembrane helix</keyword>
<accession>A0A0E3S8H3</accession>
<reference evidence="2 3" key="1">
    <citation type="submission" date="2014-07" db="EMBL/GenBank/DDBJ databases">
        <title>Methanogenic archaea and the global carbon cycle.</title>
        <authorList>
            <person name="Henriksen J.R."/>
            <person name="Luke J."/>
            <person name="Reinhart S."/>
            <person name="Benedict M.N."/>
            <person name="Youngblut N.D."/>
            <person name="Metcalf M.E."/>
            <person name="Whitaker R.J."/>
            <person name="Metcalf W.W."/>
        </authorList>
    </citation>
    <scope>NUCLEOTIDE SEQUENCE [LARGE SCALE GENOMIC DNA]</scope>
    <source>
        <strain evidence="2 3">HB-1</strain>
    </source>
</reference>
<proteinExistence type="predicted"/>
<feature type="transmembrane region" description="Helical" evidence="1">
    <location>
        <begin position="33"/>
        <end position="53"/>
    </location>
</feature>
<protein>
    <submittedName>
        <fullName evidence="2">Uncharacterized protein</fullName>
    </submittedName>
</protein>
<dbReference type="AlphaFoldDB" id="A0A0E3S8H3"/>
<gene>
    <name evidence="2" type="ORF">MSHOH_0433</name>
</gene>
<dbReference type="Proteomes" id="UP000033101">
    <property type="component" value="Chromosome"/>
</dbReference>
<evidence type="ECO:0000256" key="1">
    <source>
        <dbReference type="SAM" id="Phobius"/>
    </source>
</evidence>
<keyword evidence="1" id="KW-0472">Membrane</keyword>